<accession>A0A218UDR3</accession>
<organism evidence="2 3">
    <name type="scientific">Lonchura striata</name>
    <name type="common">white-rumped munia</name>
    <dbReference type="NCBI Taxonomy" id="40157"/>
    <lineage>
        <taxon>Eukaryota</taxon>
        <taxon>Metazoa</taxon>
        <taxon>Chordata</taxon>
        <taxon>Craniata</taxon>
        <taxon>Vertebrata</taxon>
        <taxon>Euteleostomi</taxon>
        <taxon>Archelosauria</taxon>
        <taxon>Archosauria</taxon>
        <taxon>Dinosauria</taxon>
        <taxon>Saurischia</taxon>
        <taxon>Theropoda</taxon>
        <taxon>Coelurosauria</taxon>
        <taxon>Aves</taxon>
        <taxon>Neognathae</taxon>
        <taxon>Neoaves</taxon>
        <taxon>Telluraves</taxon>
        <taxon>Australaves</taxon>
        <taxon>Passeriformes</taxon>
        <taxon>Passeroidea</taxon>
        <taxon>Estrildidae</taxon>
        <taxon>Estrildinae</taxon>
        <taxon>Lonchura</taxon>
    </lineage>
</organism>
<gene>
    <name evidence="2" type="ORF">RLOC_00006834</name>
</gene>
<comment type="caution">
    <text evidence="2">The sequence shown here is derived from an EMBL/GenBank/DDBJ whole genome shotgun (WGS) entry which is preliminary data.</text>
</comment>
<evidence type="ECO:0000256" key="1">
    <source>
        <dbReference type="SAM" id="MobiDB-lite"/>
    </source>
</evidence>
<dbReference type="AlphaFoldDB" id="A0A218UDR3"/>
<reference evidence="2 3" key="1">
    <citation type="submission" date="2017-05" db="EMBL/GenBank/DDBJ databases">
        <title>Genome of assembly of the Bengalese finch, Lonchura striata domestica.</title>
        <authorList>
            <person name="Colquitt B.M."/>
            <person name="Brainard M.S."/>
        </authorList>
    </citation>
    <scope>NUCLEOTIDE SEQUENCE [LARGE SCALE GENOMIC DNA]</scope>
    <source>
        <strain evidence="2">White83orange57</strain>
    </source>
</reference>
<protein>
    <submittedName>
        <fullName evidence="2">Uncharacterized protein</fullName>
    </submittedName>
</protein>
<feature type="region of interest" description="Disordered" evidence="1">
    <location>
        <begin position="52"/>
        <end position="74"/>
    </location>
</feature>
<name>A0A218UDR3_9PASE</name>
<proteinExistence type="predicted"/>
<keyword evidence="3" id="KW-1185">Reference proteome</keyword>
<sequence>MHKPPEAAAAAPAVLAGGTALLPEPLAETLPSPAPGLPGSLLLAMAGAWGTSSGAEPGWEGVPRAPRSLWRGQN</sequence>
<dbReference type="Proteomes" id="UP000197619">
    <property type="component" value="Unassembled WGS sequence"/>
</dbReference>
<evidence type="ECO:0000313" key="3">
    <source>
        <dbReference type="Proteomes" id="UP000197619"/>
    </source>
</evidence>
<dbReference type="EMBL" id="MUZQ01000394">
    <property type="protein sequence ID" value="OWK51855.1"/>
    <property type="molecule type" value="Genomic_DNA"/>
</dbReference>
<evidence type="ECO:0000313" key="2">
    <source>
        <dbReference type="EMBL" id="OWK51855.1"/>
    </source>
</evidence>